<dbReference type="Gene3D" id="4.10.60.10">
    <property type="entry name" value="Zinc finger, CCHC-type"/>
    <property type="match status" value="1"/>
</dbReference>
<evidence type="ECO:0000313" key="4">
    <source>
        <dbReference type="Proteomes" id="UP000499080"/>
    </source>
</evidence>
<evidence type="ECO:0000259" key="2">
    <source>
        <dbReference type="PROSITE" id="PS50158"/>
    </source>
</evidence>
<protein>
    <recommendedName>
        <fullName evidence="2">CCHC-type domain-containing protein</fullName>
    </recommendedName>
</protein>
<keyword evidence="4" id="KW-1185">Reference proteome</keyword>
<reference evidence="3 4" key="1">
    <citation type="journal article" date="2019" name="Sci. Rep.">
        <title>Orb-weaving spider Araneus ventricosus genome elucidates the spidroin gene catalogue.</title>
        <authorList>
            <person name="Kono N."/>
            <person name="Nakamura H."/>
            <person name="Ohtoshi R."/>
            <person name="Moran D.A.P."/>
            <person name="Shinohara A."/>
            <person name="Yoshida Y."/>
            <person name="Fujiwara M."/>
            <person name="Mori M."/>
            <person name="Tomita M."/>
            <person name="Arakawa K."/>
        </authorList>
    </citation>
    <scope>NUCLEOTIDE SEQUENCE [LARGE SCALE GENOMIC DNA]</scope>
</reference>
<sequence>MVASRPIRDAGVVLVTETKLMTETLRQAMEGCPAVADKVSVRAPKGRVPHIIVHNVPVGKYATRDKEERWIRRLRKGNTLPEGDISVRFGRKAKNGTEDWILALAPEVSKGIPKQGRLNHGFSSLRYREFLEPTRCFKCQRFGHMKSQCPDLAGPDYCTKCTGRHLPKDCKAKRPTCRNCAEYNSKTGARNPTSHTVRDQKCGTYLRVRDHLVLMTQYGPDTK</sequence>
<dbReference type="GO" id="GO:0003676">
    <property type="term" value="F:nucleic acid binding"/>
    <property type="evidence" value="ECO:0007669"/>
    <property type="project" value="InterPro"/>
</dbReference>
<dbReference type="AlphaFoldDB" id="A0A4Y2NT98"/>
<accession>A0A4Y2NT98</accession>
<dbReference type="SMART" id="SM00343">
    <property type="entry name" value="ZnF_C2HC"/>
    <property type="match status" value="1"/>
</dbReference>
<keyword evidence="1" id="KW-0479">Metal-binding</keyword>
<dbReference type="InterPro" id="IPR036875">
    <property type="entry name" value="Znf_CCHC_sf"/>
</dbReference>
<name>A0A4Y2NT98_ARAVE</name>
<evidence type="ECO:0000313" key="3">
    <source>
        <dbReference type="EMBL" id="GBN41247.1"/>
    </source>
</evidence>
<dbReference type="SUPFAM" id="SSF57756">
    <property type="entry name" value="Retrovirus zinc finger-like domains"/>
    <property type="match status" value="1"/>
</dbReference>
<evidence type="ECO:0000256" key="1">
    <source>
        <dbReference type="PROSITE-ProRule" id="PRU00047"/>
    </source>
</evidence>
<gene>
    <name evidence="3" type="ORF">AVEN_78771_1</name>
</gene>
<dbReference type="Proteomes" id="UP000499080">
    <property type="component" value="Unassembled WGS sequence"/>
</dbReference>
<dbReference type="OrthoDB" id="6729016at2759"/>
<keyword evidence="1" id="KW-0862">Zinc</keyword>
<feature type="domain" description="CCHC-type" evidence="2">
    <location>
        <begin position="135"/>
        <end position="151"/>
    </location>
</feature>
<keyword evidence="1" id="KW-0863">Zinc-finger</keyword>
<dbReference type="GO" id="GO:0008270">
    <property type="term" value="F:zinc ion binding"/>
    <property type="evidence" value="ECO:0007669"/>
    <property type="project" value="UniProtKB-KW"/>
</dbReference>
<organism evidence="3 4">
    <name type="scientific">Araneus ventricosus</name>
    <name type="common">Orbweaver spider</name>
    <name type="synonym">Epeira ventricosa</name>
    <dbReference type="NCBI Taxonomy" id="182803"/>
    <lineage>
        <taxon>Eukaryota</taxon>
        <taxon>Metazoa</taxon>
        <taxon>Ecdysozoa</taxon>
        <taxon>Arthropoda</taxon>
        <taxon>Chelicerata</taxon>
        <taxon>Arachnida</taxon>
        <taxon>Araneae</taxon>
        <taxon>Araneomorphae</taxon>
        <taxon>Entelegynae</taxon>
        <taxon>Araneoidea</taxon>
        <taxon>Araneidae</taxon>
        <taxon>Araneus</taxon>
    </lineage>
</organism>
<proteinExistence type="predicted"/>
<dbReference type="PROSITE" id="PS50158">
    <property type="entry name" value="ZF_CCHC"/>
    <property type="match status" value="1"/>
</dbReference>
<dbReference type="InterPro" id="IPR001878">
    <property type="entry name" value="Znf_CCHC"/>
</dbReference>
<dbReference type="EMBL" id="BGPR01009628">
    <property type="protein sequence ID" value="GBN41247.1"/>
    <property type="molecule type" value="Genomic_DNA"/>
</dbReference>
<comment type="caution">
    <text evidence="3">The sequence shown here is derived from an EMBL/GenBank/DDBJ whole genome shotgun (WGS) entry which is preliminary data.</text>
</comment>